<feature type="region of interest" description="G1" evidence="7">
    <location>
        <begin position="25"/>
        <end position="32"/>
    </location>
</feature>
<dbReference type="PROSITE" id="PS51713">
    <property type="entry name" value="G_ERA"/>
    <property type="match status" value="1"/>
</dbReference>
<dbReference type="NCBIfam" id="TIGR00436">
    <property type="entry name" value="era"/>
    <property type="match status" value="1"/>
</dbReference>
<evidence type="ECO:0000256" key="8">
    <source>
        <dbReference type="RuleBase" id="RU003761"/>
    </source>
</evidence>
<dbReference type="InterPro" id="IPR004044">
    <property type="entry name" value="KH_dom_type_2"/>
</dbReference>
<dbReference type="Gene3D" id="3.40.50.300">
    <property type="entry name" value="P-loop containing nucleotide triphosphate hydrolases"/>
    <property type="match status" value="1"/>
</dbReference>
<evidence type="ECO:0000256" key="1">
    <source>
        <dbReference type="ARBA" id="ARBA00007921"/>
    </source>
</evidence>
<dbReference type="Pfam" id="PF01926">
    <property type="entry name" value="MMR_HSR1"/>
    <property type="match status" value="1"/>
</dbReference>
<evidence type="ECO:0000259" key="10">
    <source>
        <dbReference type="PROSITE" id="PS51713"/>
    </source>
</evidence>
<feature type="region of interest" description="G3" evidence="7">
    <location>
        <begin position="72"/>
        <end position="75"/>
    </location>
</feature>
<dbReference type="NCBIfam" id="TIGR00231">
    <property type="entry name" value="small_GTP"/>
    <property type="match status" value="1"/>
</dbReference>
<protein>
    <recommendedName>
        <fullName evidence="2 6">GTPase Era</fullName>
    </recommendedName>
</protein>
<evidence type="ECO:0000313" key="12">
    <source>
        <dbReference type="Proteomes" id="UP000245086"/>
    </source>
</evidence>
<dbReference type="GO" id="GO:0003924">
    <property type="term" value="F:GTPase activity"/>
    <property type="evidence" value="ECO:0007669"/>
    <property type="project" value="UniProtKB-UniRule"/>
</dbReference>
<dbReference type="CDD" id="cd22534">
    <property type="entry name" value="KH-II_Era"/>
    <property type="match status" value="1"/>
</dbReference>
<keyword evidence="6" id="KW-0690">Ribosome biogenesis</keyword>
<dbReference type="InterPro" id="IPR006073">
    <property type="entry name" value="GTP-bd"/>
</dbReference>
<keyword evidence="12" id="KW-1185">Reference proteome</keyword>
<accession>A0A2P2E857</accession>
<evidence type="ECO:0000256" key="7">
    <source>
        <dbReference type="PROSITE-ProRule" id="PRU01050"/>
    </source>
</evidence>
<sequence length="324" mass="35707">MSDENETIPTDDRGPTRCGFAAILGAPNAGKSTLVNALVGQKISIVTQKVQTTRFPVRGVALHGVAQIVLVDTPGVFTPKRRLDRAMVASAWGGAADADVLVHVVDAPSAARVHEGRGDAGDKRTEADVVQVLEGLAKQGRKAILALNKVDALERTKLFDLSQRFFDHGVYEEVVMISALKSSGLDRLAELLAARMPEGPWLYPEEQVADTPLRVMAAEITREKVFLRLHEELPYQATVETDAWTERKDGSVRIDQTLYVMRDGHKGIAIGKGGETLKWISQNARKEISEAIEKPVHLFLHVKVRENWLEDRSHFSAMGLDYDV</sequence>
<organism evidence="11 12">
    <name type="scientific">Candidatus Phycosocius bacilliformis</name>
    <dbReference type="NCBI Taxonomy" id="1445552"/>
    <lineage>
        <taxon>Bacteria</taxon>
        <taxon>Pseudomonadati</taxon>
        <taxon>Pseudomonadota</taxon>
        <taxon>Alphaproteobacteria</taxon>
        <taxon>Caulobacterales</taxon>
        <taxon>Caulobacterales incertae sedis</taxon>
        <taxon>Candidatus Phycosocius</taxon>
    </lineage>
</organism>
<dbReference type="InterPro" id="IPR009019">
    <property type="entry name" value="KH_sf_prok-type"/>
</dbReference>
<feature type="region of interest" description="G5" evidence="7">
    <location>
        <begin position="177"/>
        <end position="179"/>
    </location>
</feature>
<dbReference type="InterPro" id="IPR030388">
    <property type="entry name" value="G_ERA_dom"/>
</dbReference>
<proteinExistence type="inferred from homology"/>
<evidence type="ECO:0000259" key="9">
    <source>
        <dbReference type="PROSITE" id="PS50823"/>
    </source>
</evidence>
<dbReference type="GO" id="GO:0005525">
    <property type="term" value="F:GTP binding"/>
    <property type="evidence" value="ECO:0007669"/>
    <property type="project" value="UniProtKB-UniRule"/>
</dbReference>
<dbReference type="RefSeq" id="WP_238164853.1">
    <property type="nucleotide sequence ID" value="NZ_BFBR01000002.1"/>
</dbReference>
<comment type="similarity">
    <text evidence="1 6 7 8">Belongs to the TRAFAC class TrmE-Era-EngA-EngB-Septin-like GTPase superfamily. Era GTPase family.</text>
</comment>
<dbReference type="GO" id="GO:0000028">
    <property type="term" value="P:ribosomal small subunit assembly"/>
    <property type="evidence" value="ECO:0007669"/>
    <property type="project" value="TreeGrafter"/>
</dbReference>
<evidence type="ECO:0000256" key="5">
    <source>
        <dbReference type="ARBA" id="ARBA00023134"/>
    </source>
</evidence>
<feature type="region of interest" description="G2" evidence="7">
    <location>
        <begin position="51"/>
        <end position="55"/>
    </location>
</feature>
<keyword evidence="6" id="KW-0963">Cytoplasm</keyword>
<evidence type="ECO:0000256" key="6">
    <source>
        <dbReference type="HAMAP-Rule" id="MF_00367"/>
    </source>
</evidence>
<dbReference type="Proteomes" id="UP000245086">
    <property type="component" value="Unassembled WGS sequence"/>
</dbReference>
<feature type="region of interest" description="G4" evidence="7">
    <location>
        <begin position="148"/>
        <end position="151"/>
    </location>
</feature>
<keyword evidence="6" id="KW-1003">Cell membrane</keyword>
<dbReference type="CDD" id="cd04163">
    <property type="entry name" value="Era"/>
    <property type="match status" value="1"/>
</dbReference>
<keyword evidence="6" id="KW-0472">Membrane</keyword>
<keyword evidence="5 6" id="KW-0342">GTP-binding</keyword>
<feature type="domain" description="KH type-2" evidence="9">
    <location>
        <begin position="229"/>
        <end position="306"/>
    </location>
</feature>
<dbReference type="InterPro" id="IPR005662">
    <property type="entry name" value="GTPase_Era-like"/>
</dbReference>
<keyword evidence="4 6" id="KW-0694">RNA-binding</keyword>
<comment type="function">
    <text evidence="6">An essential GTPase that binds both GDP and GTP, with rapid nucleotide exchange. Plays a role in 16S rRNA processing and 30S ribosomal subunit biogenesis and possibly also in cell cycle regulation and energy metabolism.</text>
</comment>
<gene>
    <name evidence="6 11" type="primary">era</name>
    <name evidence="11" type="ORF">PbB2_00911</name>
</gene>
<dbReference type="PANTHER" id="PTHR42698">
    <property type="entry name" value="GTPASE ERA"/>
    <property type="match status" value="1"/>
</dbReference>
<evidence type="ECO:0000256" key="3">
    <source>
        <dbReference type="ARBA" id="ARBA00022741"/>
    </source>
</evidence>
<keyword evidence="6" id="KW-0699">rRNA-binding</keyword>
<comment type="subunit">
    <text evidence="6">Monomer.</text>
</comment>
<feature type="binding site" evidence="6">
    <location>
        <begin position="72"/>
        <end position="76"/>
    </location>
    <ligand>
        <name>GTP</name>
        <dbReference type="ChEBI" id="CHEBI:37565"/>
    </ligand>
</feature>
<evidence type="ECO:0000256" key="4">
    <source>
        <dbReference type="ARBA" id="ARBA00022884"/>
    </source>
</evidence>
<name>A0A2P2E857_9PROT</name>
<dbReference type="InterPro" id="IPR027417">
    <property type="entry name" value="P-loop_NTPase"/>
</dbReference>
<keyword evidence="3 6" id="KW-0547">Nucleotide-binding</keyword>
<dbReference type="GO" id="GO:0043024">
    <property type="term" value="F:ribosomal small subunit binding"/>
    <property type="evidence" value="ECO:0007669"/>
    <property type="project" value="TreeGrafter"/>
</dbReference>
<evidence type="ECO:0000256" key="2">
    <source>
        <dbReference type="ARBA" id="ARBA00020484"/>
    </source>
</evidence>
<evidence type="ECO:0000313" key="11">
    <source>
        <dbReference type="EMBL" id="GBF57246.1"/>
    </source>
</evidence>
<feature type="binding site" evidence="6">
    <location>
        <begin position="148"/>
        <end position="151"/>
    </location>
    <ligand>
        <name>GTP</name>
        <dbReference type="ChEBI" id="CHEBI:37565"/>
    </ligand>
</feature>
<dbReference type="SUPFAM" id="SSF52540">
    <property type="entry name" value="P-loop containing nucleoside triphosphate hydrolases"/>
    <property type="match status" value="1"/>
</dbReference>
<dbReference type="InterPro" id="IPR015946">
    <property type="entry name" value="KH_dom-like_a/b"/>
</dbReference>
<dbReference type="EMBL" id="BFBR01000002">
    <property type="protein sequence ID" value="GBF57246.1"/>
    <property type="molecule type" value="Genomic_DNA"/>
</dbReference>
<reference evidence="11 12" key="1">
    <citation type="journal article" date="2018" name="Genome Announc.">
        <title>Draft Genome Sequence of "Candidatus Phycosocius bacilliformis," an Alphaproteobacterial Ectosymbiont of the Hydrocarbon-Producing Green Alga Botryococcus braunii.</title>
        <authorList>
            <person name="Tanabe Y."/>
            <person name="Yamaguchi H."/>
            <person name="Watanabe M.M."/>
        </authorList>
    </citation>
    <scope>NUCLEOTIDE SEQUENCE [LARGE SCALE GENOMIC DNA]</scope>
    <source>
        <strain evidence="11 12">BOTRYCO-2</strain>
    </source>
</reference>
<dbReference type="NCBIfam" id="NF000908">
    <property type="entry name" value="PRK00089.1"/>
    <property type="match status" value="1"/>
</dbReference>
<dbReference type="Pfam" id="PF07650">
    <property type="entry name" value="KH_2"/>
    <property type="match status" value="1"/>
</dbReference>
<dbReference type="PANTHER" id="PTHR42698:SF1">
    <property type="entry name" value="GTPASE ERA, MITOCHONDRIAL"/>
    <property type="match status" value="1"/>
</dbReference>
<dbReference type="GO" id="GO:0070181">
    <property type="term" value="F:small ribosomal subunit rRNA binding"/>
    <property type="evidence" value="ECO:0007669"/>
    <property type="project" value="UniProtKB-UniRule"/>
</dbReference>
<comment type="caution">
    <text evidence="11">The sequence shown here is derived from an EMBL/GenBank/DDBJ whole genome shotgun (WGS) entry which is preliminary data.</text>
</comment>
<feature type="domain" description="Era-type G" evidence="10">
    <location>
        <begin position="17"/>
        <end position="198"/>
    </location>
</feature>
<dbReference type="HAMAP" id="MF_00367">
    <property type="entry name" value="GTPase_Era"/>
    <property type="match status" value="1"/>
</dbReference>
<dbReference type="InterPro" id="IPR005225">
    <property type="entry name" value="Small_GTP-bd"/>
</dbReference>
<dbReference type="GO" id="GO:0005886">
    <property type="term" value="C:plasma membrane"/>
    <property type="evidence" value="ECO:0007669"/>
    <property type="project" value="UniProtKB-SubCell"/>
</dbReference>
<dbReference type="Gene3D" id="3.30.300.20">
    <property type="match status" value="1"/>
</dbReference>
<dbReference type="GO" id="GO:0005829">
    <property type="term" value="C:cytosol"/>
    <property type="evidence" value="ECO:0007669"/>
    <property type="project" value="TreeGrafter"/>
</dbReference>
<feature type="binding site" evidence="6">
    <location>
        <begin position="25"/>
        <end position="32"/>
    </location>
    <ligand>
        <name>GTP</name>
        <dbReference type="ChEBI" id="CHEBI:37565"/>
    </ligand>
</feature>
<dbReference type="PROSITE" id="PS50823">
    <property type="entry name" value="KH_TYPE_2"/>
    <property type="match status" value="1"/>
</dbReference>
<dbReference type="AlphaFoldDB" id="A0A2P2E857"/>
<comment type="subcellular location">
    <subcellularLocation>
        <location evidence="6">Cytoplasm</location>
    </subcellularLocation>
    <subcellularLocation>
        <location evidence="6">Cell membrane</location>
        <topology evidence="6">Peripheral membrane protein</topology>
    </subcellularLocation>
</comment>
<dbReference type="SUPFAM" id="SSF54814">
    <property type="entry name" value="Prokaryotic type KH domain (KH-domain type II)"/>
    <property type="match status" value="1"/>
</dbReference>